<dbReference type="InterPro" id="IPR017452">
    <property type="entry name" value="GPCR_Rhodpsn_7TM"/>
</dbReference>
<keyword evidence="7 11" id="KW-0675">Receptor</keyword>
<comment type="caution">
    <text evidence="11">The sequence shown here is derived from an EMBL/GenBank/DDBJ whole genome shotgun (WGS) entry which is preliminary data.</text>
</comment>
<gene>
    <name evidence="11" type="ORF">MGAL_10B025757</name>
</gene>
<keyword evidence="2" id="KW-1003">Cell membrane</keyword>
<evidence type="ECO:0000256" key="2">
    <source>
        <dbReference type="ARBA" id="ARBA00022475"/>
    </source>
</evidence>
<evidence type="ECO:0000256" key="1">
    <source>
        <dbReference type="ARBA" id="ARBA00004651"/>
    </source>
</evidence>
<feature type="transmembrane region" description="Helical" evidence="9">
    <location>
        <begin position="140"/>
        <end position="160"/>
    </location>
</feature>
<keyword evidence="3 9" id="KW-0812">Transmembrane</keyword>
<feature type="transmembrane region" description="Helical" evidence="9">
    <location>
        <begin position="94"/>
        <end position="119"/>
    </location>
</feature>
<dbReference type="SUPFAM" id="SSF81321">
    <property type="entry name" value="Family A G protein-coupled receptor-like"/>
    <property type="match status" value="1"/>
</dbReference>
<keyword evidence="6 9" id="KW-0472">Membrane</keyword>
<keyword evidence="8" id="KW-0807">Transducer</keyword>
<keyword evidence="4 9" id="KW-1133">Transmembrane helix</keyword>
<feature type="transmembrane region" description="Helical" evidence="9">
    <location>
        <begin position="190"/>
        <end position="210"/>
    </location>
</feature>
<dbReference type="PANTHER" id="PTHR24230">
    <property type="entry name" value="G-PROTEIN COUPLED RECEPTOR"/>
    <property type="match status" value="1"/>
</dbReference>
<dbReference type="GO" id="GO:0005886">
    <property type="term" value="C:plasma membrane"/>
    <property type="evidence" value="ECO:0007669"/>
    <property type="project" value="UniProtKB-SubCell"/>
</dbReference>
<keyword evidence="5" id="KW-0297">G-protein coupled receptor</keyword>
<evidence type="ECO:0000256" key="9">
    <source>
        <dbReference type="SAM" id="Phobius"/>
    </source>
</evidence>
<name>A0A8B6DZB3_MYTGA</name>
<evidence type="ECO:0000256" key="6">
    <source>
        <dbReference type="ARBA" id="ARBA00023136"/>
    </source>
</evidence>
<evidence type="ECO:0000256" key="5">
    <source>
        <dbReference type="ARBA" id="ARBA00023040"/>
    </source>
</evidence>
<dbReference type="PANTHER" id="PTHR24230:SF158">
    <property type="entry name" value="G-PROTEIN COUPLED RECEPTORS FAMILY 1 PROFILE DOMAIN-CONTAINING PROTEIN"/>
    <property type="match status" value="1"/>
</dbReference>
<reference evidence="11" key="1">
    <citation type="submission" date="2018-11" db="EMBL/GenBank/DDBJ databases">
        <authorList>
            <person name="Alioto T."/>
            <person name="Alioto T."/>
        </authorList>
    </citation>
    <scope>NUCLEOTIDE SEQUENCE</scope>
</reference>
<dbReference type="GO" id="GO:0008528">
    <property type="term" value="F:G protein-coupled peptide receptor activity"/>
    <property type="evidence" value="ECO:0007669"/>
    <property type="project" value="TreeGrafter"/>
</dbReference>
<feature type="transmembrane region" description="Helical" evidence="9">
    <location>
        <begin position="344"/>
        <end position="363"/>
    </location>
</feature>
<dbReference type="Pfam" id="PF00001">
    <property type="entry name" value="7tm_1"/>
    <property type="match status" value="1"/>
</dbReference>
<dbReference type="Proteomes" id="UP000596742">
    <property type="component" value="Unassembled WGS sequence"/>
</dbReference>
<feature type="transmembrane region" description="Helical" evidence="9">
    <location>
        <begin position="295"/>
        <end position="315"/>
    </location>
</feature>
<dbReference type="EMBL" id="UYJE01004361">
    <property type="protein sequence ID" value="VDI27459.1"/>
    <property type="molecule type" value="Genomic_DNA"/>
</dbReference>
<dbReference type="Gene3D" id="1.20.1070.10">
    <property type="entry name" value="Rhodopsin 7-helix transmembrane proteins"/>
    <property type="match status" value="1"/>
</dbReference>
<dbReference type="AlphaFoldDB" id="A0A8B6DZB3"/>
<evidence type="ECO:0000256" key="8">
    <source>
        <dbReference type="ARBA" id="ARBA00023224"/>
    </source>
</evidence>
<feature type="transmembrane region" description="Helical" evidence="9">
    <location>
        <begin position="60"/>
        <end position="82"/>
    </location>
</feature>
<keyword evidence="12" id="KW-1185">Reference proteome</keyword>
<evidence type="ECO:0000259" key="10">
    <source>
        <dbReference type="PROSITE" id="PS50262"/>
    </source>
</evidence>
<dbReference type="PROSITE" id="PS50262">
    <property type="entry name" value="G_PROTEIN_RECEP_F1_2"/>
    <property type="match status" value="1"/>
</dbReference>
<evidence type="ECO:0000256" key="7">
    <source>
        <dbReference type="ARBA" id="ARBA00023170"/>
    </source>
</evidence>
<feature type="transmembrane region" description="Helical" evidence="9">
    <location>
        <begin position="27"/>
        <end position="48"/>
    </location>
</feature>
<evidence type="ECO:0000313" key="12">
    <source>
        <dbReference type="Proteomes" id="UP000596742"/>
    </source>
</evidence>
<dbReference type="PRINTS" id="PR00237">
    <property type="entry name" value="GPCRRHODOPSN"/>
</dbReference>
<dbReference type="OrthoDB" id="6077868at2759"/>
<dbReference type="GO" id="GO:0007218">
    <property type="term" value="P:neuropeptide signaling pathway"/>
    <property type="evidence" value="ECO:0007669"/>
    <property type="project" value="TreeGrafter"/>
</dbReference>
<organism evidence="11 12">
    <name type="scientific">Mytilus galloprovincialis</name>
    <name type="common">Mediterranean mussel</name>
    <dbReference type="NCBI Taxonomy" id="29158"/>
    <lineage>
        <taxon>Eukaryota</taxon>
        <taxon>Metazoa</taxon>
        <taxon>Spiralia</taxon>
        <taxon>Lophotrochozoa</taxon>
        <taxon>Mollusca</taxon>
        <taxon>Bivalvia</taxon>
        <taxon>Autobranchia</taxon>
        <taxon>Pteriomorphia</taxon>
        <taxon>Mytilida</taxon>
        <taxon>Mytiloidea</taxon>
        <taxon>Mytilidae</taxon>
        <taxon>Mytilinae</taxon>
        <taxon>Mytilus</taxon>
    </lineage>
</organism>
<comment type="subcellular location">
    <subcellularLocation>
        <location evidence="1">Cell membrane</location>
        <topology evidence="1">Multi-pass membrane protein</topology>
    </subcellularLocation>
</comment>
<evidence type="ECO:0000256" key="4">
    <source>
        <dbReference type="ARBA" id="ARBA00022989"/>
    </source>
</evidence>
<accession>A0A8B6DZB3</accession>
<protein>
    <submittedName>
        <fullName evidence="11">Cholecystokinin A receptor</fullName>
    </submittedName>
</protein>
<dbReference type="CDD" id="cd00637">
    <property type="entry name" value="7tm_classA_rhodopsin-like"/>
    <property type="match status" value="1"/>
</dbReference>
<sequence length="391" mass="44542">MGINSMLNNITLSEWNEDITNNLMPNIVILAVHIALGTIGNVLVILVYAFQMRGASEERYFIPILAFFDMIAVIYVGGYYIFQSCNQTIFSNNILCKTLVFFAGNTTYNSVFILFIIAIQRYMKVCRPRKQPMTISVKRTALFLALLMSLICALPLPFVFGTVPFHNIDFGIYGMRCGRLKDGHPLVRTVYSVVAGLFVFVIVTSLIVIYGRIIGTVFRRLQVNKKDLRSNEKRSETTDRGENNPVVDGFKGIEMVSITDKTIKHSTALQTRTNLTGHNIESAATKQRRTTNRRLTYKLTVMFLIITTVFLLSYIPKVVLLFLEGINEDFWETLSASQRPGVTFLYHIFILHNIVNPIVYAFFDIEFRQDAALVFKRLFIKPCICSSEIQL</sequence>
<evidence type="ECO:0000256" key="3">
    <source>
        <dbReference type="ARBA" id="ARBA00022692"/>
    </source>
</evidence>
<dbReference type="InterPro" id="IPR000276">
    <property type="entry name" value="GPCR_Rhodpsn"/>
</dbReference>
<evidence type="ECO:0000313" key="11">
    <source>
        <dbReference type="EMBL" id="VDI27459.1"/>
    </source>
</evidence>
<proteinExistence type="predicted"/>
<feature type="domain" description="G-protein coupled receptors family 1 profile" evidence="10">
    <location>
        <begin position="40"/>
        <end position="360"/>
    </location>
</feature>